<evidence type="ECO:0000313" key="2">
    <source>
        <dbReference type="Proteomes" id="UP000191154"/>
    </source>
</evidence>
<dbReference type="Proteomes" id="UP000191154">
    <property type="component" value="Unassembled WGS sequence"/>
</dbReference>
<evidence type="ECO:0000313" key="1">
    <source>
        <dbReference type="EMBL" id="OOM10541.1"/>
    </source>
</evidence>
<accession>A0A1S8N2K8</accession>
<gene>
    <name evidence="1" type="ORF">CLOSAC_31620</name>
</gene>
<protein>
    <submittedName>
        <fullName evidence="1">Uncharacterized protein</fullName>
    </submittedName>
</protein>
<dbReference type="EMBL" id="LZYZ01000006">
    <property type="protein sequence ID" value="OOM10541.1"/>
    <property type="molecule type" value="Genomic_DNA"/>
</dbReference>
<comment type="caution">
    <text evidence="1">The sequence shown here is derived from an EMBL/GenBank/DDBJ whole genome shotgun (WGS) entry which is preliminary data.</text>
</comment>
<reference evidence="1 2" key="1">
    <citation type="submission" date="2016-05" db="EMBL/GenBank/DDBJ databases">
        <title>Microbial solvent formation.</title>
        <authorList>
            <person name="Poehlein A."/>
            <person name="Montoya Solano J.D."/>
            <person name="Flitsch S."/>
            <person name="Krabben P."/>
            <person name="Duerre P."/>
            <person name="Daniel R."/>
        </authorList>
    </citation>
    <scope>NUCLEOTIDE SEQUENCE [LARGE SCALE GENOMIC DNA]</scope>
    <source>
        <strain evidence="1 2">L1-8</strain>
    </source>
</reference>
<proteinExistence type="predicted"/>
<organism evidence="1 2">
    <name type="scientific">Clostridium saccharobutylicum</name>
    <dbReference type="NCBI Taxonomy" id="169679"/>
    <lineage>
        <taxon>Bacteria</taxon>
        <taxon>Bacillati</taxon>
        <taxon>Bacillota</taxon>
        <taxon>Clostridia</taxon>
        <taxon>Eubacteriales</taxon>
        <taxon>Clostridiaceae</taxon>
        <taxon>Clostridium</taxon>
    </lineage>
</organism>
<dbReference type="AlphaFoldDB" id="A0A1S8N2K8"/>
<name>A0A1S8N2K8_CLOSA</name>
<dbReference type="RefSeq" id="WP_176127609.1">
    <property type="nucleotide sequence ID" value="NZ_LZYZ01000006.1"/>
</dbReference>
<sequence>MFDCIKCENNVFENLINDEWVSSKENNYIKINSHMLPCFIAILIMLHQQKIKD</sequence>